<comment type="caution">
    <text evidence="1">The sequence shown here is derived from an EMBL/GenBank/DDBJ whole genome shotgun (WGS) entry which is preliminary data.</text>
</comment>
<evidence type="ECO:0000313" key="2">
    <source>
        <dbReference type="Proteomes" id="UP000642014"/>
    </source>
</evidence>
<name>A0AAV4KJU7_9ACTN</name>
<reference evidence="1 2" key="1">
    <citation type="journal article" date="2014" name="Int. J. Syst. Evol. Microbiol.">
        <title>Complete genome sequence of Corynebacterium casei LMG S-19264T (=DSM 44701T), isolated from a smear-ripened cheese.</title>
        <authorList>
            <consortium name="US DOE Joint Genome Institute (JGI-PGF)"/>
            <person name="Walter F."/>
            <person name="Albersmeier A."/>
            <person name="Kalinowski J."/>
            <person name="Ruckert C."/>
        </authorList>
    </citation>
    <scope>NUCLEOTIDE SEQUENCE [LARGE SCALE GENOMIC DNA]</scope>
    <source>
        <strain evidence="1 2">JCM 4205</strain>
    </source>
</reference>
<gene>
    <name evidence="1" type="ORF">GCM10010497_38350</name>
</gene>
<dbReference type="Proteomes" id="UP000642014">
    <property type="component" value="Unassembled WGS sequence"/>
</dbReference>
<protein>
    <submittedName>
        <fullName evidence="1">Uncharacterized protein</fullName>
    </submittedName>
</protein>
<dbReference type="AlphaFoldDB" id="A0AAV4KJU7"/>
<accession>A0AAV4KJU7</accession>
<evidence type="ECO:0000313" key="1">
    <source>
        <dbReference type="EMBL" id="GGR32174.1"/>
    </source>
</evidence>
<dbReference type="EMBL" id="BMSJ01000007">
    <property type="protein sequence ID" value="GGR32174.1"/>
    <property type="molecule type" value="Genomic_DNA"/>
</dbReference>
<sequence>MPPRLRATLTALGGSWAEPDRLRCTAGTSTDVSGLPGAELCTHLTPQLPYSTGMVKTAWPADGIATRMTAERLTVVRMHGVDMEERDVDRDRRVLDLLVALGRQGVVEADGGIPETAPDSRKAFFAMAGFEVVPTRTVPQKDPDARERVDALWHEEADRMGLFDGDGEFLLLATYAGSLARGWLRTRDTIGTRLPSRIAAATGNQEFVAASLDGRSMCAVSVEEYDDWIITHSFETTE</sequence>
<organism evidence="1 2">
    <name type="scientific">Streptomyces cinereoruber</name>
    <dbReference type="NCBI Taxonomy" id="67260"/>
    <lineage>
        <taxon>Bacteria</taxon>
        <taxon>Bacillati</taxon>
        <taxon>Actinomycetota</taxon>
        <taxon>Actinomycetes</taxon>
        <taxon>Kitasatosporales</taxon>
        <taxon>Streptomycetaceae</taxon>
        <taxon>Streptomyces</taxon>
    </lineage>
</organism>
<proteinExistence type="predicted"/>